<dbReference type="PANTHER" id="PTHR37315">
    <property type="entry name" value="UPF0311 PROTEIN BLR7842"/>
    <property type="match status" value="1"/>
</dbReference>
<accession>A0ABU8RS83</accession>
<sequence length="138" mass="14631">MIELIPLATAVVDVAPPHGVGGGRSIGDIRAVSLEGERVTASLAGAAAADWMSIAGTVAAIDVRMTLRTHDDALIYVTYGGRLDLADRANGLHARVAPVFETGDERYAWLNAVQAVGKGKLIPGPDGTRIEYEFYEIR</sequence>
<proteinExistence type="predicted"/>
<evidence type="ECO:0000313" key="2">
    <source>
        <dbReference type="Proteomes" id="UP001361239"/>
    </source>
</evidence>
<gene>
    <name evidence="1" type="ORF">WG901_04230</name>
</gene>
<evidence type="ECO:0000313" key="1">
    <source>
        <dbReference type="EMBL" id="MEJ5975828.1"/>
    </source>
</evidence>
<dbReference type="Pfam" id="PF11578">
    <property type="entry name" value="DUF3237"/>
    <property type="match status" value="1"/>
</dbReference>
<dbReference type="RefSeq" id="WP_339585757.1">
    <property type="nucleotide sequence ID" value="NZ_JBBHJZ010000001.1"/>
</dbReference>
<dbReference type="EMBL" id="JBBHJZ010000001">
    <property type="protein sequence ID" value="MEJ5975828.1"/>
    <property type="molecule type" value="Genomic_DNA"/>
</dbReference>
<dbReference type="InterPro" id="IPR020915">
    <property type="entry name" value="UPF0311"/>
</dbReference>
<dbReference type="PANTHER" id="PTHR37315:SF1">
    <property type="entry name" value="UPF0311 PROTEIN BLR7842"/>
    <property type="match status" value="1"/>
</dbReference>
<reference evidence="1 2" key="1">
    <citation type="submission" date="2024-03" db="EMBL/GenBank/DDBJ databases">
        <authorList>
            <person name="Jo J.-H."/>
        </authorList>
    </citation>
    <scope>NUCLEOTIDE SEQUENCE [LARGE SCALE GENOMIC DNA]</scope>
    <source>
        <strain evidence="1 2">PS1R-30</strain>
    </source>
</reference>
<dbReference type="Gene3D" id="2.40.160.20">
    <property type="match status" value="1"/>
</dbReference>
<protein>
    <submittedName>
        <fullName evidence="1">DUF3237 domain-containing protein</fullName>
    </submittedName>
</protein>
<name>A0ABU8RS83_9SPHN</name>
<keyword evidence="2" id="KW-1185">Reference proteome</keyword>
<dbReference type="Proteomes" id="UP001361239">
    <property type="component" value="Unassembled WGS sequence"/>
</dbReference>
<comment type="caution">
    <text evidence="1">The sequence shown here is derived from an EMBL/GenBank/DDBJ whole genome shotgun (WGS) entry which is preliminary data.</text>
</comment>
<organism evidence="1 2">
    <name type="scientific">Novosphingobium anseongense</name>
    <dbReference type="NCBI Taxonomy" id="3133436"/>
    <lineage>
        <taxon>Bacteria</taxon>
        <taxon>Pseudomonadati</taxon>
        <taxon>Pseudomonadota</taxon>
        <taxon>Alphaproteobacteria</taxon>
        <taxon>Sphingomonadales</taxon>
        <taxon>Sphingomonadaceae</taxon>
        <taxon>Novosphingobium</taxon>
    </lineage>
</organism>